<dbReference type="EMBL" id="CAFBPF010000001">
    <property type="protein sequence ID" value="CAB4999174.1"/>
    <property type="molecule type" value="Genomic_DNA"/>
</dbReference>
<evidence type="ECO:0000256" key="3">
    <source>
        <dbReference type="ARBA" id="ARBA00022989"/>
    </source>
</evidence>
<dbReference type="AlphaFoldDB" id="A0A6J6V892"/>
<feature type="region of interest" description="Disordered" evidence="5">
    <location>
        <begin position="1"/>
        <end position="20"/>
    </location>
</feature>
<evidence type="ECO:0000313" key="7">
    <source>
        <dbReference type="EMBL" id="CAB4644194.1"/>
    </source>
</evidence>
<feature type="transmembrane region" description="Helical" evidence="6">
    <location>
        <begin position="210"/>
        <end position="228"/>
    </location>
</feature>
<dbReference type="EMBL" id="CAFBLK010000023">
    <property type="protein sequence ID" value="CAB4857330.1"/>
    <property type="molecule type" value="Genomic_DNA"/>
</dbReference>
<reference evidence="8" key="1">
    <citation type="submission" date="2020-05" db="EMBL/GenBank/DDBJ databases">
        <authorList>
            <person name="Chiriac C."/>
            <person name="Salcher M."/>
            <person name="Ghai R."/>
            <person name="Kavagutti S V."/>
        </authorList>
    </citation>
    <scope>NUCLEOTIDE SEQUENCE</scope>
</reference>
<evidence type="ECO:0000256" key="1">
    <source>
        <dbReference type="ARBA" id="ARBA00004141"/>
    </source>
</evidence>
<protein>
    <submittedName>
        <fullName evidence="8">Unannotated protein</fullName>
    </submittedName>
</protein>
<dbReference type="Pfam" id="PF00902">
    <property type="entry name" value="TatC"/>
    <property type="match status" value="1"/>
</dbReference>
<proteinExistence type="inferred from homology"/>
<dbReference type="InterPro" id="IPR002033">
    <property type="entry name" value="TatC"/>
</dbReference>
<evidence type="ECO:0000256" key="6">
    <source>
        <dbReference type="SAM" id="Phobius"/>
    </source>
</evidence>
<evidence type="ECO:0000313" key="10">
    <source>
        <dbReference type="EMBL" id="CAB4857330.1"/>
    </source>
</evidence>
<comment type="subcellular location">
    <subcellularLocation>
        <location evidence="1">Membrane</location>
        <topology evidence="1">Multi-pass membrane protein</topology>
    </subcellularLocation>
</comment>
<feature type="transmembrane region" description="Helical" evidence="6">
    <location>
        <begin position="38"/>
        <end position="60"/>
    </location>
</feature>
<evidence type="ECO:0000313" key="9">
    <source>
        <dbReference type="EMBL" id="CAB4785118.1"/>
    </source>
</evidence>
<evidence type="ECO:0000313" key="11">
    <source>
        <dbReference type="EMBL" id="CAB4999174.1"/>
    </source>
</evidence>
<dbReference type="PANTHER" id="PTHR30371">
    <property type="entry name" value="SEC-INDEPENDENT PROTEIN TRANSLOCASE PROTEIN TATC"/>
    <property type="match status" value="1"/>
</dbReference>
<feature type="transmembrane region" description="Helical" evidence="6">
    <location>
        <begin position="93"/>
        <end position="114"/>
    </location>
</feature>
<dbReference type="GO" id="GO:0043953">
    <property type="term" value="P:protein transport by the Tat complex"/>
    <property type="evidence" value="ECO:0007669"/>
    <property type="project" value="TreeGrafter"/>
</dbReference>
<gene>
    <name evidence="7" type="ORF">UFOPK2242_00020</name>
    <name evidence="8" type="ORF">UFOPK2925_00097</name>
    <name evidence="9" type="ORF">UFOPK2996_00039</name>
    <name evidence="10" type="ORF">UFOPK3317_00220</name>
    <name evidence="11" type="ORF">UFOPK4071_00015</name>
</gene>
<organism evidence="8">
    <name type="scientific">freshwater metagenome</name>
    <dbReference type="NCBI Taxonomy" id="449393"/>
    <lineage>
        <taxon>unclassified sequences</taxon>
        <taxon>metagenomes</taxon>
        <taxon>ecological metagenomes</taxon>
    </lineage>
</organism>
<evidence type="ECO:0000256" key="4">
    <source>
        <dbReference type="ARBA" id="ARBA00023136"/>
    </source>
</evidence>
<evidence type="ECO:0000256" key="5">
    <source>
        <dbReference type="SAM" id="MobiDB-lite"/>
    </source>
</evidence>
<dbReference type="GO" id="GO:0009977">
    <property type="term" value="F:proton motive force dependent protein transmembrane transporter activity"/>
    <property type="evidence" value="ECO:0007669"/>
    <property type="project" value="TreeGrafter"/>
</dbReference>
<feature type="transmembrane region" description="Helical" evidence="6">
    <location>
        <begin position="126"/>
        <end position="148"/>
    </location>
</feature>
<evidence type="ECO:0000256" key="2">
    <source>
        <dbReference type="ARBA" id="ARBA00022692"/>
    </source>
</evidence>
<dbReference type="PRINTS" id="PR01840">
    <property type="entry name" value="TATCFAMILY"/>
</dbReference>
<feature type="transmembrane region" description="Helical" evidence="6">
    <location>
        <begin position="172"/>
        <end position="198"/>
    </location>
</feature>
<name>A0A6J6V892_9ZZZZ</name>
<dbReference type="GO" id="GO:0033281">
    <property type="term" value="C:TAT protein transport complex"/>
    <property type="evidence" value="ECO:0007669"/>
    <property type="project" value="TreeGrafter"/>
</dbReference>
<accession>A0A6J6V892</accession>
<evidence type="ECO:0000313" key="8">
    <source>
        <dbReference type="EMBL" id="CAB4767886.1"/>
    </source>
</evidence>
<dbReference type="GO" id="GO:0065002">
    <property type="term" value="P:intracellular protein transmembrane transport"/>
    <property type="evidence" value="ECO:0007669"/>
    <property type="project" value="TreeGrafter"/>
</dbReference>
<dbReference type="EMBL" id="CAFAAH010000001">
    <property type="protein sequence ID" value="CAB4785118.1"/>
    <property type="molecule type" value="Genomic_DNA"/>
</dbReference>
<dbReference type="EMBL" id="CAEZWM010000001">
    <property type="protein sequence ID" value="CAB4644194.1"/>
    <property type="molecule type" value="Genomic_DNA"/>
</dbReference>
<sequence length="257" mass="28577">MAIRLGIRSKAKSNDTEGAKNSGQMTVLEHLTELRRRIFICALAIVIGATVCFFFTPQIISFLARFYAEAIDRKNSTLIFTGPADAFILRLKIATYGGIVVSMPIWLFQVWRFITPGLNPREKRYVIPFILSAILLFTLGGLVAFLTLKPALTFLLGVGGAELTPLLTGESYITLVALMIVAFGVAFEFPVVLVFLLLAKVLSTAQLSKWRRWAIVLITLFAAIITPSQDPYSLLFMAVPMYLFYEASIVIGKLMKR</sequence>
<keyword evidence="2 6" id="KW-0812">Transmembrane</keyword>
<keyword evidence="3 6" id="KW-1133">Transmembrane helix</keyword>
<feature type="transmembrane region" description="Helical" evidence="6">
    <location>
        <begin position="234"/>
        <end position="255"/>
    </location>
</feature>
<dbReference type="HAMAP" id="MF_00902">
    <property type="entry name" value="TatC"/>
    <property type="match status" value="1"/>
</dbReference>
<dbReference type="PANTHER" id="PTHR30371:SF0">
    <property type="entry name" value="SEC-INDEPENDENT PROTEIN TRANSLOCASE PROTEIN TATC, CHLOROPLASTIC-RELATED"/>
    <property type="match status" value="1"/>
</dbReference>
<dbReference type="NCBIfam" id="TIGR00945">
    <property type="entry name" value="tatC"/>
    <property type="match status" value="1"/>
</dbReference>
<keyword evidence="4 6" id="KW-0472">Membrane</keyword>
<dbReference type="EMBL" id="CAEZZU010000005">
    <property type="protein sequence ID" value="CAB4767886.1"/>
    <property type="molecule type" value="Genomic_DNA"/>
</dbReference>